<dbReference type="RefSeq" id="WP_326278745.1">
    <property type="nucleotide sequence ID" value="NZ_JAYKYV010000007.1"/>
</dbReference>
<evidence type="ECO:0008006" key="3">
    <source>
        <dbReference type="Google" id="ProtNLM"/>
    </source>
</evidence>
<comment type="caution">
    <text evidence="1">The sequence shown here is derived from an EMBL/GenBank/DDBJ whole genome shotgun (WGS) entry which is preliminary data.</text>
</comment>
<dbReference type="Proteomes" id="UP001355298">
    <property type="component" value="Unassembled WGS sequence"/>
</dbReference>
<evidence type="ECO:0000313" key="1">
    <source>
        <dbReference type="EMBL" id="MEC4265647.1"/>
    </source>
</evidence>
<proteinExistence type="predicted"/>
<protein>
    <recommendedName>
        <fullName evidence="3">HMA domain-containing protein</fullName>
    </recommendedName>
</protein>
<evidence type="ECO:0000313" key="2">
    <source>
        <dbReference type="Proteomes" id="UP001355298"/>
    </source>
</evidence>
<sequence>MKTILVFKTSVWGESQVRQLRPLLNQLVNKDGCWNFDLEDCDNILRVETQGVTAPSIASLLHSQGFHCEELH</sequence>
<dbReference type="EMBL" id="JAYMGW010000007">
    <property type="protein sequence ID" value="MEC4265647.1"/>
    <property type="molecule type" value="Genomic_DNA"/>
</dbReference>
<organism evidence="1 2">
    <name type="scientific">Flagellimonas halotolerans</name>
    <dbReference type="NCBI Taxonomy" id="3112164"/>
    <lineage>
        <taxon>Bacteria</taxon>
        <taxon>Pseudomonadati</taxon>
        <taxon>Bacteroidota</taxon>
        <taxon>Flavobacteriia</taxon>
        <taxon>Flavobacteriales</taxon>
        <taxon>Flavobacteriaceae</taxon>
        <taxon>Flagellimonas</taxon>
    </lineage>
</organism>
<name>A0ABU6IRN9_9FLAO</name>
<gene>
    <name evidence="1" type="ORF">VOP03_09830</name>
</gene>
<accession>A0ABU6IRN9</accession>
<keyword evidence="2" id="KW-1185">Reference proteome</keyword>
<reference evidence="1 2" key="1">
    <citation type="submission" date="2024-01" db="EMBL/GenBank/DDBJ databases">
        <title>The strains designed SYSU M86414 and SYSU M84420 isolated from the marine sediment in San Sha City (Hainan Province, China).</title>
        <authorList>
            <person name="Guo D."/>
        </authorList>
    </citation>
    <scope>NUCLEOTIDE SEQUENCE [LARGE SCALE GENOMIC DNA]</scope>
    <source>
        <strain evidence="1 2">SYSU M84420</strain>
    </source>
</reference>